<dbReference type="PANTHER" id="PTHR10039">
    <property type="entry name" value="AMELOGENIN"/>
    <property type="match status" value="1"/>
</dbReference>
<dbReference type="InterPro" id="IPR027417">
    <property type="entry name" value="P-loop_NTPase"/>
</dbReference>
<reference evidence="5" key="1">
    <citation type="journal article" date="2023" name="Mol. Phylogenet. Evol.">
        <title>Genome-scale phylogeny and comparative genomics of the fungal order Sordariales.</title>
        <authorList>
            <person name="Hensen N."/>
            <person name="Bonometti L."/>
            <person name="Westerberg I."/>
            <person name="Brannstrom I.O."/>
            <person name="Guillou S."/>
            <person name="Cros-Aarteil S."/>
            <person name="Calhoun S."/>
            <person name="Haridas S."/>
            <person name="Kuo A."/>
            <person name="Mondo S."/>
            <person name="Pangilinan J."/>
            <person name="Riley R."/>
            <person name="LaButti K."/>
            <person name="Andreopoulos B."/>
            <person name="Lipzen A."/>
            <person name="Chen C."/>
            <person name="Yan M."/>
            <person name="Daum C."/>
            <person name="Ng V."/>
            <person name="Clum A."/>
            <person name="Steindorff A."/>
            <person name="Ohm R.A."/>
            <person name="Martin F."/>
            <person name="Silar P."/>
            <person name="Natvig D.O."/>
            <person name="Lalanne C."/>
            <person name="Gautier V."/>
            <person name="Ament-Velasquez S.L."/>
            <person name="Kruys A."/>
            <person name="Hutchinson M.I."/>
            <person name="Powell A.J."/>
            <person name="Barry K."/>
            <person name="Miller A.N."/>
            <person name="Grigoriev I.V."/>
            <person name="Debuchy R."/>
            <person name="Gladieux P."/>
            <person name="Hiltunen Thoren M."/>
            <person name="Johannesson H."/>
        </authorList>
    </citation>
    <scope>NUCLEOTIDE SEQUENCE</scope>
    <source>
        <strain evidence="5">PSN243</strain>
    </source>
</reference>
<sequence length="1137" mass="129203">MTTPGLQQVYSACNRDHEIGVDIIAIHGINTNPSRSFTAYQEEGNNQSREVRWLSDEDMLPAVLKGLSPARIFTYSWESNTFHDASDDSFKTQAETLLQKINEFRCSTRTAELPIIFIASCFGGLLLAKALVWTSIGVQKSPYYKYVLSQTKRIVFLGTPFRGSDAMEAAKYRAVLAGLLGSKSSVELLQVLENGPRDGELTDPFVDLLVSRQSACLDGIESWHKIELDVKHAHLNKFRGPKDPSFCRVSAIIKQFVENLPRNLSLARLLKIRRNLRFSMIQARFDEIYSDFGETSFPSILAGDTKPTTTDIPHSIRELISAAAQEFKRWIRFDMSNNIFWISGKPGCGKSTFMKFLVHHKNILRVAPEPQGLLIHHFFLLLGQSIQRSKKGLLCTLLCQLLDHFTHEEGRDLDAAEESFGHLRGDKIPVFENWTEEELEDALEKSLKALGRTRCIYTCIDGLDEFDRTGGPGPILELVSKLRGIRGVRMIVSSRPEHAFSKYFEKVPKLLMQDATAIDMYRFANKCLTLPNIDNMQRHSLAEVIVKKAEGIFLWVALVTKTLVMDLEAGNPVDTLQHVLDNLPQGMTELYSSIWMRQNKNTRAERVEAALYFQLLIDARALFDRIPGLCFQYWQWQPEIREHSSEYDVYDPSEDDRYDKDIGHRNVTLFHLAIASDETLARQLLMDSEKLGADAVLEQCKAANRAIPIRCAGVIEIMGTPLTVEGETDPEAHVRFIHRTAQEFLTETKHGNRILEHCRLRPANRFRRLIFASLGRSWSFRSHVNRHMVRYPIFHTRLHEFLVNEGIAKDRLSNVEVEEMVRYCEKLKPSRTVSVICQGLDILCSPGLPRWLMACTPQDRVRVLHFAMSWPTLEATRVCRQLLEWADGRLLIQRERAMGYTEVPASLSAFGPMKMSTFDCLMFNLARLATNCSDIARQFEDLEYFITWAKRSQARGRLENARTMSGFFFFDHDCIPSGNANGVLAGKLYPDVCSFSTVRFLIVVSFPASYGLANLLRWKPFNGLAFKRMISGLRTGNGSTGSSSRDALALGHVLDDSRFDWGANRWRARTVPWKFQERIRRLLCGEEEVSAKGIFKEMIEDGESEELGSMRDFLVQRGIVSRGAGEHSVSKDGSGKE</sequence>
<comment type="caution">
    <text evidence="5">The sequence shown here is derived from an EMBL/GenBank/DDBJ whole genome shotgun (WGS) entry which is preliminary data.</text>
</comment>
<feature type="domain" description="Nephrocystin 3-like N-terminal" evidence="3">
    <location>
        <begin position="325"/>
        <end position="495"/>
    </location>
</feature>
<evidence type="ECO:0000313" key="6">
    <source>
        <dbReference type="Proteomes" id="UP001321760"/>
    </source>
</evidence>
<keyword evidence="1" id="KW-0677">Repeat</keyword>
<dbReference type="InterPro" id="IPR056693">
    <property type="entry name" value="DUF7791"/>
</dbReference>
<reference evidence="5" key="2">
    <citation type="submission" date="2023-05" db="EMBL/GenBank/DDBJ databases">
        <authorList>
            <consortium name="Lawrence Berkeley National Laboratory"/>
            <person name="Steindorff A."/>
            <person name="Hensen N."/>
            <person name="Bonometti L."/>
            <person name="Westerberg I."/>
            <person name="Brannstrom I.O."/>
            <person name="Guillou S."/>
            <person name="Cros-Aarteil S."/>
            <person name="Calhoun S."/>
            <person name="Haridas S."/>
            <person name="Kuo A."/>
            <person name="Mondo S."/>
            <person name="Pangilinan J."/>
            <person name="Riley R."/>
            <person name="Labutti K."/>
            <person name="Andreopoulos B."/>
            <person name="Lipzen A."/>
            <person name="Chen C."/>
            <person name="Yanf M."/>
            <person name="Daum C."/>
            <person name="Ng V."/>
            <person name="Clum A."/>
            <person name="Ohm R."/>
            <person name="Martin F."/>
            <person name="Silar P."/>
            <person name="Natvig D."/>
            <person name="Lalanne C."/>
            <person name="Gautier V."/>
            <person name="Ament-Velasquez S.L."/>
            <person name="Kruys A."/>
            <person name="Hutchinson M.I."/>
            <person name="Powell A.J."/>
            <person name="Barry K."/>
            <person name="Miller A.N."/>
            <person name="Grigoriev I.V."/>
            <person name="Debuchy R."/>
            <person name="Gladieux P."/>
            <person name="Thoren M.H."/>
            <person name="Johannesson H."/>
        </authorList>
    </citation>
    <scope>NUCLEOTIDE SEQUENCE</scope>
    <source>
        <strain evidence="5">PSN243</strain>
    </source>
</reference>
<dbReference type="EMBL" id="MU865966">
    <property type="protein sequence ID" value="KAK4445381.1"/>
    <property type="molecule type" value="Genomic_DNA"/>
</dbReference>
<evidence type="ECO:0000256" key="2">
    <source>
        <dbReference type="SAM" id="Phobius"/>
    </source>
</evidence>
<feature type="transmembrane region" description="Helical" evidence="2">
    <location>
        <begin position="115"/>
        <end position="136"/>
    </location>
</feature>
<evidence type="ECO:0000313" key="5">
    <source>
        <dbReference type="EMBL" id="KAK4445381.1"/>
    </source>
</evidence>
<keyword evidence="2" id="KW-0812">Transmembrane</keyword>
<keyword evidence="6" id="KW-1185">Reference proteome</keyword>
<dbReference type="InterPro" id="IPR056884">
    <property type="entry name" value="NPHP3-like_N"/>
</dbReference>
<dbReference type="Gene3D" id="3.40.50.300">
    <property type="entry name" value="P-loop containing nucleotide triphosphate hydrolases"/>
    <property type="match status" value="1"/>
</dbReference>
<name>A0AAV9GCH8_9PEZI</name>
<gene>
    <name evidence="5" type="ORF">QBC34DRAFT_429156</name>
</gene>
<dbReference type="AlphaFoldDB" id="A0AAV9GCH8"/>
<dbReference type="InterPro" id="IPR029058">
    <property type="entry name" value="AB_hydrolase_fold"/>
</dbReference>
<dbReference type="PANTHER" id="PTHR10039:SF5">
    <property type="entry name" value="NACHT DOMAIN-CONTAINING PROTEIN"/>
    <property type="match status" value="1"/>
</dbReference>
<organism evidence="5 6">
    <name type="scientific">Podospora aff. communis PSN243</name>
    <dbReference type="NCBI Taxonomy" id="3040156"/>
    <lineage>
        <taxon>Eukaryota</taxon>
        <taxon>Fungi</taxon>
        <taxon>Dikarya</taxon>
        <taxon>Ascomycota</taxon>
        <taxon>Pezizomycotina</taxon>
        <taxon>Sordariomycetes</taxon>
        <taxon>Sordariomycetidae</taxon>
        <taxon>Sordariales</taxon>
        <taxon>Podosporaceae</taxon>
        <taxon>Podospora</taxon>
    </lineage>
</organism>
<accession>A0AAV9GCH8</accession>
<evidence type="ECO:0000256" key="1">
    <source>
        <dbReference type="ARBA" id="ARBA00022737"/>
    </source>
</evidence>
<proteinExistence type="predicted"/>
<keyword evidence="2" id="KW-0472">Membrane</keyword>
<keyword evidence="2" id="KW-1133">Transmembrane helix</keyword>
<dbReference type="Pfam" id="PF24883">
    <property type="entry name" value="NPHP3_N"/>
    <property type="match status" value="1"/>
</dbReference>
<dbReference type="SUPFAM" id="SSF53474">
    <property type="entry name" value="alpha/beta-Hydrolases"/>
    <property type="match status" value="1"/>
</dbReference>
<evidence type="ECO:0008006" key="7">
    <source>
        <dbReference type="Google" id="ProtNLM"/>
    </source>
</evidence>
<dbReference type="SUPFAM" id="SSF52540">
    <property type="entry name" value="P-loop containing nucleoside triphosphate hydrolases"/>
    <property type="match status" value="1"/>
</dbReference>
<evidence type="ECO:0000259" key="4">
    <source>
        <dbReference type="Pfam" id="PF25053"/>
    </source>
</evidence>
<feature type="domain" description="DUF7791" evidence="4">
    <location>
        <begin position="661"/>
        <end position="758"/>
    </location>
</feature>
<evidence type="ECO:0000259" key="3">
    <source>
        <dbReference type="Pfam" id="PF24883"/>
    </source>
</evidence>
<protein>
    <recommendedName>
        <fullName evidence="7">NACHT domain-containing protein</fullName>
    </recommendedName>
</protein>
<dbReference type="Pfam" id="PF25053">
    <property type="entry name" value="DUF7791"/>
    <property type="match status" value="1"/>
</dbReference>
<dbReference type="Proteomes" id="UP001321760">
    <property type="component" value="Unassembled WGS sequence"/>
</dbReference>